<keyword evidence="1" id="KW-0472">Membrane</keyword>
<sequence>MSTSEPLSGPARITTGPAWALAGLLIAVVVGLVALGAWSATGGPAFRLDDAYIVLNNAAAIVGGDASFPEVRPLHGSTSLLHTLAVFLLGLAMPPDAALFWLAWGAVLAQALAALFLARELQLSLAFGLGLAALTATAGDLIRVQVNGLETGWMVAAILWVLALAATRPTRPSVAILAGCLPFIRPELAILSIVLLAHGLWHIRSRSDRRAAMAFAGTFLAVTGALCLLQYWLAGTFLPVTGDAKKYFFETSVMPWDERAALSGTTLMRFAFFAGGPLLLALLVPKGTLARLAVAFALVATLALAVMHTAILPQNWMRYLYFVLPVAVFSLAMLRASDAPGSRRATMLILVAGLAFNIAASVPRLGDHLGVLAAKRSTLEQTSDWINRNLEPETPLLIHDIGYVSWATSQRLFDIVGLRSPEAVPINRALRYQRGAEGQADALEAMIDVSGSCTLLVSDGWNSIANFTGSLRGRGWSVLPHPAGHPPGHQVYLLEHIDRRTCNGRD</sequence>
<feature type="transmembrane region" description="Helical" evidence="1">
    <location>
        <begin position="123"/>
        <end position="142"/>
    </location>
</feature>
<dbReference type="EMBL" id="VYQE01000003">
    <property type="protein sequence ID" value="KAA9008033.1"/>
    <property type="molecule type" value="Genomic_DNA"/>
</dbReference>
<dbReference type="RefSeq" id="WP_150445316.1">
    <property type="nucleotide sequence ID" value="NZ_VYQE01000003.1"/>
</dbReference>
<feature type="transmembrane region" description="Helical" evidence="1">
    <location>
        <begin position="173"/>
        <end position="201"/>
    </location>
</feature>
<feature type="transmembrane region" description="Helical" evidence="1">
    <location>
        <begin position="149"/>
        <end position="167"/>
    </location>
</feature>
<keyword evidence="3" id="KW-1185">Reference proteome</keyword>
<dbReference type="AlphaFoldDB" id="A0A5J5GK44"/>
<gene>
    <name evidence="2" type="ORF">F3S47_11020</name>
</gene>
<evidence type="ECO:0000313" key="2">
    <source>
        <dbReference type="EMBL" id="KAA9008033.1"/>
    </source>
</evidence>
<keyword evidence="1" id="KW-1133">Transmembrane helix</keyword>
<comment type="caution">
    <text evidence="2">The sequence shown here is derived from an EMBL/GenBank/DDBJ whole genome shotgun (WGS) entry which is preliminary data.</text>
</comment>
<evidence type="ECO:0000256" key="1">
    <source>
        <dbReference type="SAM" id="Phobius"/>
    </source>
</evidence>
<protein>
    <recommendedName>
        <fullName evidence="4">Glycosyltransferase RgtA/B/C/D-like domain-containing protein</fullName>
    </recommendedName>
</protein>
<feature type="transmembrane region" description="Helical" evidence="1">
    <location>
        <begin position="346"/>
        <end position="366"/>
    </location>
</feature>
<dbReference type="Proteomes" id="UP000326554">
    <property type="component" value="Unassembled WGS sequence"/>
</dbReference>
<feature type="transmembrane region" description="Helical" evidence="1">
    <location>
        <begin position="316"/>
        <end position="334"/>
    </location>
</feature>
<accession>A0A5J5GK44</accession>
<name>A0A5J5GK44_9RHOB</name>
<feature type="transmembrane region" description="Helical" evidence="1">
    <location>
        <begin position="213"/>
        <end position="233"/>
    </location>
</feature>
<feature type="transmembrane region" description="Helical" evidence="1">
    <location>
        <begin position="292"/>
        <end position="310"/>
    </location>
</feature>
<proteinExistence type="predicted"/>
<keyword evidence="1" id="KW-0812">Transmembrane</keyword>
<feature type="transmembrane region" description="Helical" evidence="1">
    <location>
        <begin position="20"/>
        <end position="39"/>
    </location>
</feature>
<reference evidence="2 3" key="1">
    <citation type="submission" date="2019-09" db="EMBL/GenBank/DDBJ databases">
        <authorList>
            <person name="Park J.-S."/>
            <person name="Choi H.-J."/>
        </authorList>
    </citation>
    <scope>NUCLEOTIDE SEQUENCE [LARGE SCALE GENOMIC DNA]</scope>
    <source>
        <strain evidence="2 3">176SS1-4</strain>
    </source>
</reference>
<feature type="transmembrane region" description="Helical" evidence="1">
    <location>
        <begin position="266"/>
        <end position="285"/>
    </location>
</feature>
<evidence type="ECO:0000313" key="3">
    <source>
        <dbReference type="Proteomes" id="UP000326554"/>
    </source>
</evidence>
<evidence type="ECO:0008006" key="4">
    <source>
        <dbReference type="Google" id="ProtNLM"/>
    </source>
</evidence>
<organism evidence="2 3">
    <name type="scientific">Histidinibacterium aquaticum</name>
    <dbReference type="NCBI Taxonomy" id="2613962"/>
    <lineage>
        <taxon>Bacteria</taxon>
        <taxon>Pseudomonadati</taxon>
        <taxon>Pseudomonadota</taxon>
        <taxon>Alphaproteobacteria</taxon>
        <taxon>Rhodobacterales</taxon>
        <taxon>Paracoccaceae</taxon>
        <taxon>Histidinibacterium</taxon>
    </lineage>
</organism>